<keyword evidence="2" id="KW-1185">Reference proteome</keyword>
<dbReference type="AlphaFoldDB" id="T1HE84"/>
<dbReference type="Proteomes" id="UP000015103">
    <property type="component" value="Unassembled WGS sequence"/>
</dbReference>
<dbReference type="PANTHER" id="PTHR33198:SF20">
    <property type="entry name" value="RETROTRANSPOSON GAG DOMAIN-CONTAINING PROTEIN"/>
    <property type="match status" value="1"/>
</dbReference>
<dbReference type="STRING" id="13249.T1HE84"/>
<protein>
    <recommendedName>
        <fullName evidence="3">Retrotransposon gag domain-containing protein</fullName>
    </recommendedName>
</protein>
<dbReference type="VEuPathDB" id="VectorBase:RPRC002356"/>
<dbReference type="HOGENOM" id="CLU_934803_0_0_1"/>
<organism evidence="1 2">
    <name type="scientific">Rhodnius prolixus</name>
    <name type="common">Triatomid bug</name>
    <dbReference type="NCBI Taxonomy" id="13249"/>
    <lineage>
        <taxon>Eukaryota</taxon>
        <taxon>Metazoa</taxon>
        <taxon>Ecdysozoa</taxon>
        <taxon>Arthropoda</taxon>
        <taxon>Hexapoda</taxon>
        <taxon>Insecta</taxon>
        <taxon>Pterygota</taxon>
        <taxon>Neoptera</taxon>
        <taxon>Paraneoptera</taxon>
        <taxon>Hemiptera</taxon>
        <taxon>Heteroptera</taxon>
        <taxon>Panheteroptera</taxon>
        <taxon>Cimicomorpha</taxon>
        <taxon>Reduviidae</taxon>
        <taxon>Triatominae</taxon>
        <taxon>Rhodnius</taxon>
    </lineage>
</organism>
<proteinExistence type="predicted"/>
<sequence length="298" mass="34512">MGNETADVAAKEAANMEATVQRHLPVDVIKNIKRKVLQDWQDKWSSVTCNKLRKIKDTITPWDTSYRRITEPGRQKALLLHCAGMAVQDIYFSLPEEKIKLPPLPETASAQELKKREKVEYQMAIEALEEHFQPKVNVTYERHVFRGMRQEREENMNNFIARLRKQAQNCDFQKQVEDQIKDQVISACYSSELRREFLHKPEITLPEIEKLSKTFEAVAIHSKALDGEEAQCNRVIMKRPQKKFYKVRAGPPFDRKPDCGDLLLYLPFPTFTPAPWICMGYYSLIQSITSAPDKGVAR</sequence>
<dbReference type="EMBL" id="ACPB03022586">
    <property type="status" value="NOT_ANNOTATED_CDS"/>
    <property type="molecule type" value="Genomic_DNA"/>
</dbReference>
<name>T1HE84_RHOPR</name>
<accession>T1HE84</accession>
<reference evidence="1" key="1">
    <citation type="submission" date="2015-05" db="UniProtKB">
        <authorList>
            <consortium name="EnsemblMetazoa"/>
        </authorList>
    </citation>
    <scope>IDENTIFICATION</scope>
</reference>
<dbReference type="eggNOG" id="ENOG502RTCT">
    <property type="taxonomic scope" value="Eukaryota"/>
</dbReference>
<dbReference type="PANTHER" id="PTHR33198">
    <property type="entry name" value="ANK_REP_REGION DOMAIN-CONTAINING PROTEIN-RELATED"/>
    <property type="match status" value="1"/>
</dbReference>
<evidence type="ECO:0000313" key="2">
    <source>
        <dbReference type="Proteomes" id="UP000015103"/>
    </source>
</evidence>
<evidence type="ECO:0008006" key="3">
    <source>
        <dbReference type="Google" id="ProtNLM"/>
    </source>
</evidence>
<evidence type="ECO:0000313" key="1">
    <source>
        <dbReference type="EnsemblMetazoa" id="RPRC002356-PA"/>
    </source>
</evidence>
<dbReference type="EnsemblMetazoa" id="RPRC002356-RA">
    <property type="protein sequence ID" value="RPRC002356-PA"/>
    <property type="gene ID" value="RPRC002356"/>
</dbReference>
<dbReference type="InParanoid" id="T1HE84"/>